<evidence type="ECO:0000313" key="2">
    <source>
        <dbReference type="Proteomes" id="UP000625711"/>
    </source>
</evidence>
<name>A0A834HXL3_RHYFE</name>
<keyword evidence="2" id="KW-1185">Reference proteome</keyword>
<dbReference type="Proteomes" id="UP000625711">
    <property type="component" value="Unassembled WGS sequence"/>
</dbReference>
<protein>
    <submittedName>
        <fullName evidence="1">Uncharacterized protein</fullName>
    </submittedName>
</protein>
<proteinExistence type="predicted"/>
<gene>
    <name evidence="1" type="ORF">GWI33_017798</name>
</gene>
<accession>A0A834HXL3</accession>
<sequence length="88" mass="9988">MDAHLAVTSSSSERESPYRHINILPSGFVKLPANRTDSGQVGRRWVVGRRRPSYAQLAIVALDTTTEGSEREQHLHEPFAERIRVNMF</sequence>
<organism evidence="1 2">
    <name type="scientific">Rhynchophorus ferrugineus</name>
    <name type="common">Red palm weevil</name>
    <name type="synonym">Curculio ferrugineus</name>
    <dbReference type="NCBI Taxonomy" id="354439"/>
    <lineage>
        <taxon>Eukaryota</taxon>
        <taxon>Metazoa</taxon>
        <taxon>Ecdysozoa</taxon>
        <taxon>Arthropoda</taxon>
        <taxon>Hexapoda</taxon>
        <taxon>Insecta</taxon>
        <taxon>Pterygota</taxon>
        <taxon>Neoptera</taxon>
        <taxon>Endopterygota</taxon>
        <taxon>Coleoptera</taxon>
        <taxon>Polyphaga</taxon>
        <taxon>Cucujiformia</taxon>
        <taxon>Curculionidae</taxon>
        <taxon>Dryophthorinae</taxon>
        <taxon>Rhynchophorus</taxon>
    </lineage>
</organism>
<comment type="caution">
    <text evidence="1">The sequence shown here is derived from an EMBL/GenBank/DDBJ whole genome shotgun (WGS) entry which is preliminary data.</text>
</comment>
<dbReference type="AlphaFoldDB" id="A0A834HXL3"/>
<dbReference type="EMBL" id="JAACXV010014257">
    <property type="protein sequence ID" value="KAF7269148.1"/>
    <property type="molecule type" value="Genomic_DNA"/>
</dbReference>
<evidence type="ECO:0000313" key="1">
    <source>
        <dbReference type="EMBL" id="KAF7269148.1"/>
    </source>
</evidence>
<reference evidence="1" key="1">
    <citation type="submission" date="2020-08" db="EMBL/GenBank/DDBJ databases">
        <title>Genome sequencing and assembly of the red palm weevil Rhynchophorus ferrugineus.</title>
        <authorList>
            <person name="Dias G.B."/>
            <person name="Bergman C.M."/>
            <person name="Manee M."/>
        </authorList>
    </citation>
    <scope>NUCLEOTIDE SEQUENCE</scope>
    <source>
        <strain evidence="1">AA-2017</strain>
        <tissue evidence="1">Whole larva</tissue>
    </source>
</reference>